<keyword evidence="4" id="KW-1185">Reference proteome</keyword>
<gene>
    <name evidence="3" type="ORF">CXG46_18920</name>
</gene>
<evidence type="ECO:0000313" key="3">
    <source>
        <dbReference type="EMBL" id="PKH37519.1"/>
    </source>
</evidence>
<feature type="domain" description="RES" evidence="2">
    <location>
        <begin position="107"/>
        <end position="240"/>
    </location>
</feature>
<feature type="compositionally biased region" description="Basic residues" evidence="1">
    <location>
        <begin position="36"/>
        <end position="45"/>
    </location>
</feature>
<accession>A0ABX4QS87</accession>
<dbReference type="Proteomes" id="UP000233565">
    <property type="component" value="Unassembled WGS sequence"/>
</dbReference>
<evidence type="ECO:0000313" key="4">
    <source>
        <dbReference type="Proteomes" id="UP000233565"/>
    </source>
</evidence>
<feature type="compositionally biased region" description="Gly residues" evidence="1">
    <location>
        <begin position="1"/>
        <end position="10"/>
    </location>
</feature>
<proteinExistence type="predicted"/>
<dbReference type="InterPro" id="IPR014914">
    <property type="entry name" value="RES_dom"/>
</dbReference>
<feature type="region of interest" description="Disordered" evidence="1">
    <location>
        <begin position="1"/>
        <end position="66"/>
    </location>
</feature>
<dbReference type="EMBL" id="PJBV01000035">
    <property type="protein sequence ID" value="PKH37519.1"/>
    <property type="molecule type" value="Genomic_DNA"/>
</dbReference>
<name>A0ABX4QS87_9ACTN</name>
<dbReference type="Pfam" id="PF08808">
    <property type="entry name" value="RES"/>
    <property type="match status" value="1"/>
</dbReference>
<comment type="caution">
    <text evidence="3">The sequence shown here is derived from an EMBL/GenBank/DDBJ whole genome shotgun (WGS) entry which is preliminary data.</text>
</comment>
<evidence type="ECO:0000259" key="2">
    <source>
        <dbReference type="Pfam" id="PF08808"/>
    </source>
</evidence>
<protein>
    <submittedName>
        <fullName evidence="3">RES domain-containing protein</fullName>
    </submittedName>
</protein>
<evidence type="ECO:0000256" key="1">
    <source>
        <dbReference type="SAM" id="MobiDB-lite"/>
    </source>
</evidence>
<organism evidence="3 4">
    <name type="scientific">Nocardioides alpinus</name>
    <dbReference type="NCBI Taxonomy" id="748909"/>
    <lineage>
        <taxon>Bacteria</taxon>
        <taxon>Bacillati</taxon>
        <taxon>Actinomycetota</taxon>
        <taxon>Actinomycetes</taxon>
        <taxon>Propionibacteriales</taxon>
        <taxon>Nocardioidaceae</taxon>
        <taxon>Nocardioides</taxon>
    </lineage>
</organism>
<reference evidence="3 4" key="1">
    <citation type="submission" date="2017-12" db="EMBL/GenBank/DDBJ databases">
        <title>Pharmacopeia of the Arctic Ocean.</title>
        <authorList>
            <person name="Collins E."/>
            <person name="Ducluzeau A.-L."/>
        </authorList>
    </citation>
    <scope>NUCLEOTIDE SEQUENCE [LARGE SCALE GENOMIC DNA]</scope>
    <source>
        <strain evidence="3 4">DSM 23325</strain>
    </source>
</reference>
<sequence length="278" mass="29331">MGRRGVAGGRPPGPLGVLAAPGAAGGSGSGDGRLSRPARRRRARRVTTSPRGQSLHPLPPRDASELARFPSRTVDGTWFRAHVDRGGRDRGCWWFASVRVGDDPDACGRFDLPAPQGTCYVASTEEAAARERVGTQLRSVGGRESVLASVLVTPEGPVTVTATEVALARAANLAVKPAQRWVDRSLSVGTGVYSVTQAWAAAFREAELDGIVHPSRFTGGARVRSLAVFGRAGRPRPVPVVRRSRPLRMVLESHDVRVVLPPSSAPSVLTATAAPPPL</sequence>